<accession>R7T9Q1</accession>
<evidence type="ECO:0000313" key="4">
    <source>
        <dbReference type="Proteomes" id="UP000014760"/>
    </source>
</evidence>
<gene>
    <name evidence="2" type="ORF">CAPTEDRAFT_216562</name>
</gene>
<evidence type="ECO:0000256" key="1">
    <source>
        <dbReference type="SAM" id="MobiDB-lite"/>
    </source>
</evidence>
<organism evidence="2">
    <name type="scientific">Capitella teleta</name>
    <name type="common">Polychaete worm</name>
    <dbReference type="NCBI Taxonomy" id="283909"/>
    <lineage>
        <taxon>Eukaryota</taxon>
        <taxon>Metazoa</taxon>
        <taxon>Spiralia</taxon>
        <taxon>Lophotrochozoa</taxon>
        <taxon>Annelida</taxon>
        <taxon>Polychaeta</taxon>
        <taxon>Sedentaria</taxon>
        <taxon>Scolecida</taxon>
        <taxon>Capitellidae</taxon>
        <taxon>Capitella</taxon>
    </lineage>
</organism>
<dbReference type="EMBL" id="AMQN01014369">
    <property type="status" value="NOT_ANNOTATED_CDS"/>
    <property type="molecule type" value="Genomic_DNA"/>
</dbReference>
<evidence type="ECO:0000313" key="2">
    <source>
        <dbReference type="EMBL" id="ELT90424.1"/>
    </source>
</evidence>
<protein>
    <submittedName>
        <fullName evidence="2 3">Uncharacterized protein</fullName>
    </submittedName>
</protein>
<reference evidence="3" key="3">
    <citation type="submission" date="2015-06" db="UniProtKB">
        <authorList>
            <consortium name="EnsemblMetazoa"/>
        </authorList>
    </citation>
    <scope>IDENTIFICATION</scope>
</reference>
<dbReference type="EnsemblMetazoa" id="CapteT216562">
    <property type="protein sequence ID" value="CapteP216562"/>
    <property type="gene ID" value="CapteG216562"/>
</dbReference>
<reference evidence="4" key="1">
    <citation type="submission" date="2012-12" db="EMBL/GenBank/DDBJ databases">
        <authorList>
            <person name="Hellsten U."/>
            <person name="Grimwood J."/>
            <person name="Chapman J.A."/>
            <person name="Shapiro H."/>
            <person name="Aerts A."/>
            <person name="Otillar R.P."/>
            <person name="Terry A.Y."/>
            <person name="Boore J.L."/>
            <person name="Simakov O."/>
            <person name="Marletaz F."/>
            <person name="Cho S.-J."/>
            <person name="Edsinger-Gonzales E."/>
            <person name="Havlak P."/>
            <person name="Kuo D.-H."/>
            <person name="Larsson T."/>
            <person name="Lv J."/>
            <person name="Arendt D."/>
            <person name="Savage R."/>
            <person name="Osoegawa K."/>
            <person name="de Jong P."/>
            <person name="Lindberg D.R."/>
            <person name="Seaver E.C."/>
            <person name="Weisblat D.A."/>
            <person name="Putnam N.H."/>
            <person name="Grigoriev I.V."/>
            <person name="Rokhsar D.S."/>
        </authorList>
    </citation>
    <scope>NUCLEOTIDE SEQUENCE</scope>
    <source>
        <strain evidence="4">I ESC-2004</strain>
    </source>
</reference>
<name>R7T9Q1_CAPTE</name>
<dbReference type="Proteomes" id="UP000014760">
    <property type="component" value="Unassembled WGS sequence"/>
</dbReference>
<sequence length="345" mass="39125">MPFRPPLGRLLLERLAWLLRLPTPRPLPTLSPQLRSQPTQPRTPRMLVKTPSGKWSLIDHICMSSEIADQVIEYRCIHRVDNLSDNKAVVLTLQLDGSLERNDCSEPRNRSSLSWSKASENDLAEYKRVLSLLLAGIQLPEDPLRCITLCNNNNHSYLIETYSVSISNACIAAAEVCIPKTNQRRCVAGWSEHVQQLKASSIMWHTIWEECGWPFDGVVAETAEHAKHVYKQMVKWVLSHQNELSNFRKAEAMTRGEINNVCQNGNCYCNHSKAIHDVKAAICKLKRGKFGGSGNPTSDHTITAPLSGRSDDGEQKFKISKFMKENETIKEINKYKNVLRIYKCT</sequence>
<keyword evidence="4" id="KW-1185">Reference proteome</keyword>
<dbReference type="HOGENOM" id="CLU_804742_0_0_1"/>
<dbReference type="EMBL" id="KB310916">
    <property type="protein sequence ID" value="ELT90424.1"/>
    <property type="molecule type" value="Genomic_DNA"/>
</dbReference>
<proteinExistence type="predicted"/>
<dbReference type="AlphaFoldDB" id="R7T9Q1"/>
<feature type="region of interest" description="Disordered" evidence="1">
    <location>
        <begin position="293"/>
        <end position="312"/>
    </location>
</feature>
<evidence type="ECO:0000313" key="3">
    <source>
        <dbReference type="EnsemblMetazoa" id="CapteP216562"/>
    </source>
</evidence>
<reference evidence="2 4" key="2">
    <citation type="journal article" date="2013" name="Nature">
        <title>Insights into bilaterian evolution from three spiralian genomes.</title>
        <authorList>
            <person name="Simakov O."/>
            <person name="Marletaz F."/>
            <person name="Cho S.J."/>
            <person name="Edsinger-Gonzales E."/>
            <person name="Havlak P."/>
            <person name="Hellsten U."/>
            <person name="Kuo D.H."/>
            <person name="Larsson T."/>
            <person name="Lv J."/>
            <person name="Arendt D."/>
            <person name="Savage R."/>
            <person name="Osoegawa K."/>
            <person name="de Jong P."/>
            <person name="Grimwood J."/>
            <person name="Chapman J.A."/>
            <person name="Shapiro H."/>
            <person name="Aerts A."/>
            <person name="Otillar R.P."/>
            <person name="Terry A.Y."/>
            <person name="Boore J.L."/>
            <person name="Grigoriev I.V."/>
            <person name="Lindberg D.R."/>
            <person name="Seaver E.C."/>
            <person name="Weisblat D.A."/>
            <person name="Putnam N.H."/>
            <person name="Rokhsar D.S."/>
        </authorList>
    </citation>
    <scope>NUCLEOTIDE SEQUENCE</scope>
    <source>
        <strain evidence="2 4">I ESC-2004</strain>
    </source>
</reference>